<organism evidence="3">
    <name type="scientific">Tetraselmis sp. GSL018</name>
    <dbReference type="NCBI Taxonomy" id="582737"/>
    <lineage>
        <taxon>Eukaryota</taxon>
        <taxon>Viridiplantae</taxon>
        <taxon>Chlorophyta</taxon>
        <taxon>core chlorophytes</taxon>
        <taxon>Chlorodendrophyceae</taxon>
        <taxon>Chlorodendrales</taxon>
        <taxon>Chlorodendraceae</taxon>
        <taxon>Tetraselmis</taxon>
    </lineage>
</organism>
<dbReference type="InterPro" id="IPR015943">
    <property type="entry name" value="WD40/YVTN_repeat-like_dom_sf"/>
</dbReference>
<proteinExistence type="predicted"/>
<protein>
    <submittedName>
        <fullName evidence="3">Guanine nucleotide-binding protein subunit beta-like protein 1</fullName>
    </submittedName>
</protein>
<dbReference type="EMBL" id="GBEZ01001075">
    <property type="protein sequence ID" value="JAC83867.1"/>
    <property type="molecule type" value="Transcribed_RNA"/>
</dbReference>
<feature type="non-terminal residue" evidence="3">
    <location>
        <position position="184"/>
    </location>
</feature>
<dbReference type="PROSITE" id="PS50294">
    <property type="entry name" value="WD_REPEATS_REGION"/>
    <property type="match status" value="1"/>
</dbReference>
<dbReference type="InterPro" id="IPR001680">
    <property type="entry name" value="WD40_rpt"/>
</dbReference>
<evidence type="ECO:0000256" key="1">
    <source>
        <dbReference type="PROSITE-ProRule" id="PRU00221"/>
    </source>
</evidence>
<accession>A0A061SFD3</accession>
<sequence>MFETDMSFRASPSRPPPEPDTVLRGHLQDVQTVVIEPGVRFLLSGDSLGEIRLWDLGTKRTASKSRPTDAAEGILALSLSPEGTQLISQTREGALSFVNVDPSGSLTRDPKVAFCTECYNFCRMSVLWSGPTAVLDSFRESLPQERGLSSNYSFDGASTSSVSSTDLVAVAGKNPENVEVWDLV</sequence>
<dbReference type="SUPFAM" id="SSF101908">
    <property type="entry name" value="Putative isomerase YbhE"/>
    <property type="match status" value="1"/>
</dbReference>
<feature type="repeat" description="WD" evidence="1">
    <location>
        <begin position="23"/>
        <end position="64"/>
    </location>
</feature>
<dbReference type="Gene3D" id="2.130.10.10">
    <property type="entry name" value="YVTN repeat-like/Quinoprotein amine dehydrogenase"/>
    <property type="match status" value="1"/>
</dbReference>
<reference evidence="3" key="1">
    <citation type="submission" date="2014-05" db="EMBL/GenBank/DDBJ databases">
        <title>The transcriptome of the halophilic microalga Tetraselmis sp. GSL018 isolated from the Great Salt Lake, Utah.</title>
        <authorList>
            <person name="Jinkerson R.E."/>
            <person name="D'Adamo S."/>
            <person name="Posewitz M.C."/>
        </authorList>
    </citation>
    <scope>NUCLEOTIDE SEQUENCE</scope>
    <source>
        <strain evidence="3">GSL018</strain>
    </source>
</reference>
<keyword evidence="1" id="KW-0853">WD repeat</keyword>
<feature type="region of interest" description="Disordered" evidence="2">
    <location>
        <begin position="1"/>
        <end position="20"/>
    </location>
</feature>
<dbReference type="AlphaFoldDB" id="A0A061SFD3"/>
<gene>
    <name evidence="3" type="ORF">TSPGSL018_2319</name>
</gene>
<dbReference type="PROSITE" id="PS50082">
    <property type="entry name" value="WD_REPEATS_2"/>
    <property type="match status" value="1"/>
</dbReference>
<name>A0A061SFD3_9CHLO</name>
<evidence type="ECO:0000256" key="2">
    <source>
        <dbReference type="SAM" id="MobiDB-lite"/>
    </source>
</evidence>
<evidence type="ECO:0000313" key="3">
    <source>
        <dbReference type="EMBL" id="JAC83867.1"/>
    </source>
</evidence>